<dbReference type="SUPFAM" id="SSF52172">
    <property type="entry name" value="CheY-like"/>
    <property type="match status" value="1"/>
</dbReference>
<gene>
    <name evidence="4" type="ORF">DU508_18680</name>
</gene>
<dbReference type="AlphaFoldDB" id="A0A369PSD1"/>
<feature type="domain" description="HTH LytTR-type" evidence="3">
    <location>
        <begin position="141"/>
        <end position="210"/>
    </location>
</feature>
<evidence type="ECO:0000259" key="2">
    <source>
        <dbReference type="PROSITE" id="PS50110"/>
    </source>
</evidence>
<evidence type="ECO:0000256" key="1">
    <source>
        <dbReference type="PROSITE-ProRule" id="PRU00169"/>
    </source>
</evidence>
<dbReference type="OrthoDB" id="9787344at2"/>
<dbReference type="Gene3D" id="3.40.50.2300">
    <property type="match status" value="1"/>
</dbReference>
<keyword evidence="4" id="KW-0238">DNA-binding</keyword>
<evidence type="ECO:0000259" key="3">
    <source>
        <dbReference type="PROSITE" id="PS50930"/>
    </source>
</evidence>
<proteinExistence type="predicted"/>
<feature type="modified residue" description="4-aspartylphosphate" evidence="1">
    <location>
        <position position="55"/>
    </location>
</feature>
<dbReference type="SMART" id="SM00850">
    <property type="entry name" value="LytTR"/>
    <property type="match status" value="1"/>
</dbReference>
<dbReference type="EMBL" id="QPKV01000008">
    <property type="protein sequence ID" value="RDC55170.1"/>
    <property type="molecule type" value="Genomic_DNA"/>
</dbReference>
<accession>A0A369PSD1</accession>
<dbReference type="InterPro" id="IPR007492">
    <property type="entry name" value="LytTR_DNA-bd_dom"/>
</dbReference>
<dbReference type="Pfam" id="PF04397">
    <property type="entry name" value="LytTR"/>
    <property type="match status" value="1"/>
</dbReference>
<name>A0A369PSD1_9SPHI</name>
<dbReference type="Pfam" id="PF00072">
    <property type="entry name" value="Response_reg"/>
    <property type="match status" value="1"/>
</dbReference>
<evidence type="ECO:0000313" key="5">
    <source>
        <dbReference type="Proteomes" id="UP000253961"/>
    </source>
</evidence>
<keyword evidence="1" id="KW-0597">Phosphoprotein</keyword>
<dbReference type="InterPro" id="IPR011006">
    <property type="entry name" value="CheY-like_superfamily"/>
</dbReference>
<sequence length="243" mass="28297">MILNCATVDDEPLALGLLNAFVEVTPFLNLVHTHSSAQEALTFFATEQLHLIFLDIQMPKLNGIEIAKMLHQLPEENRPKIVFTTAYNQFAFESYQVEALDYLLKPFEYDDFLRSARKALTYYQQLNAIQTPSRPLQDECLFVRVDYQLLKISWDDIRYIEGLKDYVKIYLNNSEKPVLTLATLKSLDEKLPSDRFMRVQRSFIVAFDKISAITKNSVWIGEIEITIGEQYKDTLQQLMNKWL</sequence>
<dbReference type="Gene3D" id="2.40.50.1020">
    <property type="entry name" value="LytTr DNA-binding domain"/>
    <property type="match status" value="1"/>
</dbReference>
<comment type="caution">
    <text evidence="4">The sequence shown here is derived from an EMBL/GenBank/DDBJ whole genome shotgun (WGS) entry which is preliminary data.</text>
</comment>
<dbReference type="PROSITE" id="PS50110">
    <property type="entry name" value="RESPONSE_REGULATORY"/>
    <property type="match status" value="1"/>
</dbReference>
<dbReference type="PROSITE" id="PS50930">
    <property type="entry name" value="HTH_LYTTR"/>
    <property type="match status" value="1"/>
</dbReference>
<organism evidence="4 5">
    <name type="scientific">Pedobacter chinensis</name>
    <dbReference type="NCBI Taxonomy" id="2282421"/>
    <lineage>
        <taxon>Bacteria</taxon>
        <taxon>Pseudomonadati</taxon>
        <taxon>Bacteroidota</taxon>
        <taxon>Sphingobacteriia</taxon>
        <taxon>Sphingobacteriales</taxon>
        <taxon>Sphingobacteriaceae</taxon>
        <taxon>Pedobacter</taxon>
    </lineage>
</organism>
<dbReference type="InterPro" id="IPR046947">
    <property type="entry name" value="LytR-like"/>
</dbReference>
<keyword evidence="5" id="KW-1185">Reference proteome</keyword>
<dbReference type="RefSeq" id="WP_115404281.1">
    <property type="nucleotide sequence ID" value="NZ_QPKV01000008.1"/>
</dbReference>
<reference evidence="4 5" key="1">
    <citation type="submission" date="2018-07" db="EMBL/GenBank/DDBJ databases">
        <title>Pedobacter sp. nov., isolated from soil.</title>
        <authorList>
            <person name="Zhou L.Y."/>
            <person name="Du Z.J."/>
        </authorList>
    </citation>
    <scope>NUCLEOTIDE SEQUENCE [LARGE SCALE GENOMIC DNA]</scope>
    <source>
        <strain evidence="4 5">JDX94</strain>
    </source>
</reference>
<dbReference type="SMART" id="SM00448">
    <property type="entry name" value="REC"/>
    <property type="match status" value="1"/>
</dbReference>
<dbReference type="GO" id="GO:0003677">
    <property type="term" value="F:DNA binding"/>
    <property type="evidence" value="ECO:0007669"/>
    <property type="project" value="UniProtKB-KW"/>
</dbReference>
<dbReference type="InterPro" id="IPR001789">
    <property type="entry name" value="Sig_transdc_resp-reg_receiver"/>
</dbReference>
<dbReference type="PANTHER" id="PTHR37299:SF1">
    <property type="entry name" value="STAGE 0 SPORULATION PROTEIN A HOMOLOG"/>
    <property type="match status" value="1"/>
</dbReference>
<protein>
    <submittedName>
        <fullName evidence="4">DNA-binding response regulator</fullName>
    </submittedName>
</protein>
<feature type="domain" description="Response regulatory" evidence="2">
    <location>
        <begin position="4"/>
        <end position="120"/>
    </location>
</feature>
<dbReference type="GO" id="GO:0000156">
    <property type="term" value="F:phosphorelay response regulator activity"/>
    <property type="evidence" value="ECO:0007669"/>
    <property type="project" value="InterPro"/>
</dbReference>
<dbReference type="PANTHER" id="PTHR37299">
    <property type="entry name" value="TRANSCRIPTIONAL REGULATOR-RELATED"/>
    <property type="match status" value="1"/>
</dbReference>
<evidence type="ECO:0000313" key="4">
    <source>
        <dbReference type="EMBL" id="RDC55170.1"/>
    </source>
</evidence>
<dbReference type="Proteomes" id="UP000253961">
    <property type="component" value="Unassembled WGS sequence"/>
</dbReference>